<dbReference type="EMBL" id="JACSIT010000080">
    <property type="protein sequence ID" value="MBC6993893.1"/>
    <property type="molecule type" value="Genomic_DNA"/>
</dbReference>
<sequence>MNNENVTLEDLGELLSAPCHLQDLDHVVLVQDTTQYNFEAHRGRFSADDADIGVLGDNRSLGLFVHPTLGFDEATGIPFGITDLAIYQLPEDRELKANRGYTKQPITEKHSYRWIKSIEDSVAKMPKVKNFTAIADREADMYELFAHPFDSRVKLLIRSAQNRKLANGQLLHAYLDDQPWQGEYELEIKGNKKRCDRTAQMTIRWSTVEVVCPSSLHRLKKDHPATISIQAIEVKEIEAGERAEGEEPLHWYLYTTHEVTNLVQALQAVEWYVKRWWIEDFFRLTKSQGFELEKSQFSSGMALKRLIYLVYGEAIKVLALRQGRTLTVSDSARLVFDNVELLLLKALLPKLEGRTASQANQNPTNSIAWAVWIIARLGGWTPRNINVRPPGVITLLSGLKIFKQRLEGFKLIYSQISP</sequence>
<dbReference type="InterPro" id="IPR012337">
    <property type="entry name" value="RNaseH-like_sf"/>
</dbReference>
<evidence type="ECO:0000313" key="1">
    <source>
        <dbReference type="EMBL" id="MBC6992953.1"/>
    </source>
</evidence>
<evidence type="ECO:0000313" key="3">
    <source>
        <dbReference type="EMBL" id="MBC6993580.1"/>
    </source>
</evidence>
<dbReference type="NCBIfam" id="NF033590">
    <property type="entry name" value="transpos_IS4_3"/>
    <property type="match status" value="1"/>
</dbReference>
<dbReference type="EMBL" id="JACSIT010000070">
    <property type="protein sequence ID" value="MBC6993660.1"/>
    <property type="molecule type" value="Genomic_DNA"/>
</dbReference>
<dbReference type="Gene3D" id="1.10.740.10">
    <property type="entry name" value="Transferase Inhibitor Protein From Tn5, Chain"/>
    <property type="match status" value="1"/>
</dbReference>
<dbReference type="InterPro" id="IPR047768">
    <property type="entry name" value="Tn5p-like"/>
</dbReference>
<dbReference type="RefSeq" id="WP_187465081.1">
    <property type="nucleotide sequence ID" value="NZ_JACSIT010000040.1"/>
</dbReference>
<dbReference type="InterPro" id="IPR054836">
    <property type="entry name" value="Tn5_transposase"/>
</dbReference>
<dbReference type="EMBL" id="JACSIT010000075">
    <property type="protein sequence ID" value="MBC6993732.1"/>
    <property type="molecule type" value="Genomic_DNA"/>
</dbReference>
<dbReference type="SUPFAM" id="SSF53098">
    <property type="entry name" value="Ribonuclease H-like"/>
    <property type="match status" value="1"/>
</dbReference>
<dbReference type="EMBL" id="JACSIT010000067">
    <property type="protein sequence ID" value="MBC6993401.1"/>
    <property type="molecule type" value="Genomic_DNA"/>
</dbReference>
<reference evidence="6" key="1">
    <citation type="submission" date="2020-08" db="EMBL/GenBank/DDBJ databases">
        <title>Lewinella bacteria from marine environments.</title>
        <authorList>
            <person name="Zhong Y."/>
        </authorList>
    </citation>
    <scope>NUCLEOTIDE SEQUENCE</scope>
    <source>
        <strain evidence="6">KCTC 42187</strain>
    </source>
</reference>
<dbReference type="InterPro" id="IPR014737">
    <property type="entry name" value="Transposase_Tn5-like_C"/>
</dbReference>
<dbReference type="Gene3D" id="3.90.350.10">
    <property type="entry name" value="Transposase Inhibitor Protein From Tn5, Chain A, domain 1"/>
    <property type="match status" value="1"/>
</dbReference>
<dbReference type="PANTHER" id="PTHR37319:SF1">
    <property type="entry name" value="TRANSPOSASE TN5 DIMERISATION DOMAIN-CONTAINING PROTEIN"/>
    <property type="match status" value="1"/>
</dbReference>
<name>A0A923TCH5_9BACT</name>
<comment type="caution">
    <text evidence="6">The sequence shown here is derived from an EMBL/GenBank/DDBJ whole genome shotgun (WGS) entry which is preliminary data.</text>
</comment>
<dbReference type="EMBL" id="JACSIT010000040">
    <property type="protein sequence ID" value="MBC6992953.1"/>
    <property type="molecule type" value="Genomic_DNA"/>
</dbReference>
<gene>
    <name evidence="1" type="ORF">H9S92_02140</name>
    <name evidence="2" type="ORF">H9S92_04455</name>
    <name evidence="3" type="ORF">H9S92_05375</name>
    <name evidence="4" type="ORF">H9S92_05545</name>
    <name evidence="5" type="ORF">H9S92_05785</name>
    <name evidence="6" type="ORF">H9S92_06145</name>
    <name evidence="7" type="ORF">H9S92_06960</name>
    <name evidence="8" type="ORF">H9S92_13520</name>
</gene>
<evidence type="ECO:0000313" key="2">
    <source>
        <dbReference type="EMBL" id="MBC6993401.1"/>
    </source>
</evidence>
<organism evidence="6 9">
    <name type="scientific">Neolewinella lacunae</name>
    <dbReference type="NCBI Taxonomy" id="1517758"/>
    <lineage>
        <taxon>Bacteria</taxon>
        <taxon>Pseudomonadati</taxon>
        <taxon>Bacteroidota</taxon>
        <taxon>Saprospiria</taxon>
        <taxon>Saprospirales</taxon>
        <taxon>Lewinellaceae</taxon>
        <taxon>Neolewinella</taxon>
    </lineage>
</organism>
<evidence type="ECO:0000313" key="7">
    <source>
        <dbReference type="EMBL" id="MBC6993893.1"/>
    </source>
</evidence>
<dbReference type="EMBL" id="JACSIT010000118">
    <property type="protein sequence ID" value="MBC6995193.1"/>
    <property type="molecule type" value="Genomic_DNA"/>
</dbReference>
<dbReference type="EMBL" id="JACSIT010000069">
    <property type="protein sequence ID" value="MBC6993612.1"/>
    <property type="molecule type" value="Genomic_DNA"/>
</dbReference>
<dbReference type="EMBL" id="JACSIT010000068">
    <property type="protein sequence ID" value="MBC6993580.1"/>
    <property type="molecule type" value="Genomic_DNA"/>
</dbReference>
<accession>A0A923TCH5</accession>
<keyword evidence="9" id="KW-1185">Reference proteome</keyword>
<evidence type="ECO:0000313" key="4">
    <source>
        <dbReference type="EMBL" id="MBC6993612.1"/>
    </source>
</evidence>
<dbReference type="AlphaFoldDB" id="A0A923TCH5"/>
<evidence type="ECO:0000313" key="8">
    <source>
        <dbReference type="EMBL" id="MBC6995193.1"/>
    </source>
</evidence>
<protein>
    <submittedName>
        <fullName evidence="6">IS4 family transposase</fullName>
    </submittedName>
</protein>
<proteinExistence type="predicted"/>
<evidence type="ECO:0000313" key="5">
    <source>
        <dbReference type="EMBL" id="MBC6993660.1"/>
    </source>
</evidence>
<evidence type="ECO:0000313" key="9">
    <source>
        <dbReference type="Proteomes" id="UP000650081"/>
    </source>
</evidence>
<dbReference type="PANTHER" id="PTHR37319">
    <property type="entry name" value="TRANSPOSASE"/>
    <property type="match status" value="1"/>
</dbReference>
<dbReference type="Proteomes" id="UP000650081">
    <property type="component" value="Unassembled WGS sequence"/>
</dbReference>
<evidence type="ECO:0000313" key="6">
    <source>
        <dbReference type="EMBL" id="MBC6993732.1"/>
    </source>
</evidence>